<evidence type="ECO:0000259" key="20">
    <source>
        <dbReference type="Pfam" id="PF00703"/>
    </source>
</evidence>
<dbReference type="InterPro" id="IPR050887">
    <property type="entry name" value="Beta-mannosidase_GH2"/>
</dbReference>
<evidence type="ECO:0000256" key="18">
    <source>
        <dbReference type="ARBA" id="ARBA00041614"/>
    </source>
</evidence>
<proteinExistence type="inferred from homology"/>
<dbReference type="SUPFAM" id="SSF49303">
    <property type="entry name" value="beta-Galactosidase/glucuronidase domain"/>
    <property type="match status" value="3"/>
</dbReference>
<comment type="subunit">
    <text evidence="6">Homodimer.</text>
</comment>
<dbReference type="SUPFAM" id="SSF51445">
    <property type="entry name" value="(Trans)glycosidases"/>
    <property type="match status" value="1"/>
</dbReference>
<evidence type="ECO:0000259" key="22">
    <source>
        <dbReference type="Pfam" id="PF17753"/>
    </source>
</evidence>
<dbReference type="SUPFAM" id="SSF49785">
    <property type="entry name" value="Galactose-binding domain-like"/>
    <property type="match status" value="1"/>
</dbReference>
<evidence type="ECO:0000256" key="1">
    <source>
        <dbReference type="ARBA" id="ARBA00000829"/>
    </source>
</evidence>
<dbReference type="InterPro" id="IPR041447">
    <property type="entry name" value="Mannosidase_ig"/>
</dbReference>
<keyword evidence="26" id="KW-1185">Reference proteome</keyword>
<name>A0A7Y9PJ61_9BACT</name>
<dbReference type="InterPro" id="IPR041625">
    <property type="entry name" value="Beta-mannosidase_Ig"/>
</dbReference>
<evidence type="ECO:0000256" key="11">
    <source>
        <dbReference type="ARBA" id="ARBA00022801"/>
    </source>
</evidence>
<keyword evidence="14 25" id="KW-0326">Glycosidase</keyword>
<keyword evidence="9" id="KW-0964">Secreted</keyword>
<feature type="domain" description="Mannosidase Ig/CBM-like" evidence="23">
    <location>
        <begin position="710"/>
        <end position="797"/>
    </location>
</feature>
<feature type="signal peptide" evidence="19">
    <location>
        <begin position="1"/>
        <end position="37"/>
    </location>
</feature>
<evidence type="ECO:0000259" key="21">
    <source>
        <dbReference type="Pfam" id="PF02836"/>
    </source>
</evidence>
<evidence type="ECO:0000313" key="26">
    <source>
        <dbReference type="Proteomes" id="UP000589520"/>
    </source>
</evidence>
<comment type="function">
    <text evidence="2">Exoglycosidase that cleaves the single beta-linked mannose residue from the non-reducing end of all N-linked glycoprotein oligosaccharides.</text>
</comment>
<protein>
    <recommendedName>
        <fullName evidence="8">Beta-mannosidase</fullName>
        <ecNumber evidence="7">3.2.1.25</ecNumber>
    </recommendedName>
    <alternativeName>
        <fullName evidence="17">Beta-mannosidase B</fullName>
    </alternativeName>
    <alternativeName>
        <fullName evidence="15">Lysosomal beta A mannosidase</fullName>
    </alternativeName>
    <alternativeName>
        <fullName evidence="18">Mannanase B</fullName>
    </alternativeName>
</protein>
<feature type="domain" description="Beta-mannosidase-like galactose-binding" evidence="24">
    <location>
        <begin position="48"/>
        <end position="231"/>
    </location>
</feature>
<dbReference type="GO" id="GO:0005576">
    <property type="term" value="C:extracellular region"/>
    <property type="evidence" value="ECO:0007669"/>
    <property type="project" value="UniProtKB-SubCell"/>
</dbReference>
<evidence type="ECO:0000259" key="23">
    <source>
        <dbReference type="Pfam" id="PF17786"/>
    </source>
</evidence>
<evidence type="ECO:0000256" key="17">
    <source>
        <dbReference type="ARBA" id="ARBA00041069"/>
    </source>
</evidence>
<dbReference type="GO" id="GO:0004567">
    <property type="term" value="F:beta-mannosidase activity"/>
    <property type="evidence" value="ECO:0007669"/>
    <property type="project" value="UniProtKB-EC"/>
</dbReference>
<dbReference type="Gene3D" id="3.20.20.80">
    <property type="entry name" value="Glycosidases"/>
    <property type="match status" value="1"/>
</dbReference>
<evidence type="ECO:0000256" key="7">
    <source>
        <dbReference type="ARBA" id="ARBA00012754"/>
    </source>
</evidence>
<reference evidence="25 26" key="1">
    <citation type="submission" date="2020-07" db="EMBL/GenBank/DDBJ databases">
        <title>Genomic Encyclopedia of Type Strains, Phase IV (KMG-V): Genome sequencing to study the core and pangenomes of soil and plant-associated prokaryotes.</title>
        <authorList>
            <person name="Whitman W."/>
        </authorList>
    </citation>
    <scope>NUCLEOTIDE SEQUENCE [LARGE SCALE GENOMIC DNA]</scope>
    <source>
        <strain evidence="25 26">X4EP2</strain>
    </source>
</reference>
<dbReference type="AlphaFoldDB" id="A0A7Y9PJ61"/>
<evidence type="ECO:0000256" key="19">
    <source>
        <dbReference type="SAM" id="SignalP"/>
    </source>
</evidence>
<gene>
    <name evidence="25" type="ORF">HDF17_003034</name>
</gene>
<evidence type="ECO:0000256" key="8">
    <source>
        <dbReference type="ARBA" id="ARBA00015707"/>
    </source>
</evidence>
<evidence type="ECO:0000259" key="24">
    <source>
        <dbReference type="Pfam" id="PF22666"/>
    </source>
</evidence>
<dbReference type="Pfam" id="PF00703">
    <property type="entry name" value="Glyco_hydro_2"/>
    <property type="match status" value="1"/>
</dbReference>
<evidence type="ECO:0000256" key="5">
    <source>
        <dbReference type="ARBA" id="ARBA00011245"/>
    </source>
</evidence>
<dbReference type="PROSITE" id="PS51257">
    <property type="entry name" value="PROKAR_LIPOPROTEIN"/>
    <property type="match status" value="1"/>
</dbReference>
<keyword evidence="13" id="KW-0325">Glycoprotein</keyword>
<dbReference type="Proteomes" id="UP000589520">
    <property type="component" value="Unassembled WGS sequence"/>
</dbReference>
<dbReference type="InterPro" id="IPR054593">
    <property type="entry name" value="Beta-mannosidase-like_N2"/>
</dbReference>
<evidence type="ECO:0000256" key="9">
    <source>
        <dbReference type="ARBA" id="ARBA00022525"/>
    </source>
</evidence>
<dbReference type="GO" id="GO:0006516">
    <property type="term" value="P:glycoprotein catabolic process"/>
    <property type="evidence" value="ECO:0007669"/>
    <property type="project" value="TreeGrafter"/>
</dbReference>
<feature type="chain" id="PRO_5030997373" description="Beta-mannosidase" evidence="19">
    <location>
        <begin position="38"/>
        <end position="883"/>
    </location>
</feature>
<sequence>MMHTPKGSDAKALSRQRFFCVLLGVFMIAGAASSCSAQSASRSLNAGWQFRAVGLNDHPGVNEWHIATVPGVVQTDLLKAGLIPDPFFGTNEKRLQWIGTTDWEYQTTLTADSALLRQKHIELVFEGLDTFADVTLNRHRILKADNQFREWRADIKAMLKPGANLLHILIHSPVNTVTPVVAALPYILPGSGYEPLDRAKNIYPVGHFMRKAPYNFGWDWGPVFVTSGIWRPVRIDTWNEARITHFNIQQHSINKMRAMISAEIDVEADAKTQVNIHLAYIGPDGHSHSIDEQGTPLDAGLNHLSIPLRIDSPQLWYPNGYGAQDRYKFTATIRKAEKALTQAEVKTGLRSVELRRDPDQWGKSFEFVVNGIPIFAKGANVVPFDSFSPSVTPARHRSMLQSARDANMNMVRMWGGGYYETDDFYDIADELGIMVWQEFAFGGALVPGDLPFQQNVRQEAIEQVERLRNHPSIVLWCGNNEVETSWNSWGDRQEFKKSLAPDQRERVWQDYVVMFHDILKSVVQQYGNDIPYWSSSPSADFEEVANNDHNGDMHYWDVWSGAKPIESYGTLKTRFASEYGFQSMPDLQTIRSFAGNVEDLKSPLLLNHERFIHGFDRMNQYLAVEYKAPKDFASFVYLSQLMQASAIKIAAEHLRSEMPRTMGSIYWQLDDCWPVASWASIDYYGRWKALQYYAHRFYAPVLIAPSYTDGQIAVHVVSDRQQLLRAEARLTLMDFAGNVLTTKTETITAPALSSTQVMKFSTASIPGFDPLKTVALVELLADGKQVAQNMLFFAKPRAIDLPAAHLTSHIEKRGSHYIVDITTDALARDVAVSFGEADPDAKLSDNYFNLLPDGKAQITVDSKADLAKLRSSLQLRSLVDASK</sequence>
<keyword evidence="11 25" id="KW-0378">Hydrolase</keyword>
<evidence type="ECO:0000256" key="13">
    <source>
        <dbReference type="ARBA" id="ARBA00023180"/>
    </source>
</evidence>
<comment type="catalytic activity">
    <reaction evidence="1">
        <text>Hydrolysis of terminal, non-reducing beta-D-mannose residues in beta-D-mannosides.</text>
        <dbReference type="EC" id="3.2.1.25"/>
    </reaction>
</comment>
<feature type="domain" description="Glycoside hydrolase family 2 catalytic" evidence="21">
    <location>
        <begin position="368"/>
        <end position="483"/>
    </location>
</feature>
<dbReference type="InterPro" id="IPR006102">
    <property type="entry name" value="Ig-like_GH2"/>
</dbReference>
<evidence type="ECO:0000256" key="4">
    <source>
        <dbReference type="ARBA" id="ARBA00004740"/>
    </source>
</evidence>
<evidence type="ECO:0000256" key="16">
    <source>
        <dbReference type="ARBA" id="ARBA00038429"/>
    </source>
</evidence>
<comment type="similarity">
    <text evidence="16">Belongs to the glycosyl hydrolase 2 family. Beta-mannosidase B subfamily.</text>
</comment>
<dbReference type="InterPro" id="IPR036156">
    <property type="entry name" value="Beta-gal/glucu_dom_sf"/>
</dbReference>
<evidence type="ECO:0000256" key="2">
    <source>
        <dbReference type="ARBA" id="ARBA00003150"/>
    </source>
</evidence>
<dbReference type="InterPro" id="IPR006103">
    <property type="entry name" value="Glyco_hydro_2_cat"/>
</dbReference>
<dbReference type="PANTHER" id="PTHR43730">
    <property type="entry name" value="BETA-MANNOSIDASE"/>
    <property type="match status" value="1"/>
</dbReference>
<dbReference type="Gene3D" id="2.60.40.10">
    <property type="entry name" value="Immunoglobulins"/>
    <property type="match status" value="3"/>
</dbReference>
<dbReference type="Pfam" id="PF17786">
    <property type="entry name" value="Mannosidase_ig"/>
    <property type="match status" value="1"/>
</dbReference>
<comment type="caution">
    <text evidence="25">The sequence shown here is derived from an EMBL/GenBank/DDBJ whole genome shotgun (WGS) entry which is preliminary data.</text>
</comment>
<comment type="pathway">
    <text evidence="4">Glycan metabolism; N-glycan degradation.</text>
</comment>
<feature type="domain" description="Beta-mannosidase Ig-fold" evidence="22">
    <location>
        <begin position="801"/>
        <end position="880"/>
    </location>
</feature>
<comment type="subcellular location">
    <subcellularLocation>
        <location evidence="3">Secreted</location>
    </subcellularLocation>
</comment>
<organism evidence="25 26">
    <name type="scientific">Granulicella arctica</name>
    <dbReference type="NCBI Taxonomy" id="940613"/>
    <lineage>
        <taxon>Bacteria</taxon>
        <taxon>Pseudomonadati</taxon>
        <taxon>Acidobacteriota</taxon>
        <taxon>Terriglobia</taxon>
        <taxon>Terriglobales</taxon>
        <taxon>Acidobacteriaceae</taxon>
        <taxon>Granulicella</taxon>
    </lineage>
</organism>
<comment type="subunit">
    <text evidence="5">Monomer.</text>
</comment>
<dbReference type="RefSeq" id="WP_179492307.1">
    <property type="nucleotide sequence ID" value="NZ_JACCCW010000002.1"/>
</dbReference>
<keyword evidence="10 19" id="KW-0732">Signal</keyword>
<dbReference type="InterPro" id="IPR013783">
    <property type="entry name" value="Ig-like_fold"/>
</dbReference>
<dbReference type="Pfam" id="PF22666">
    <property type="entry name" value="Glyco_hydro_2_N2"/>
    <property type="match status" value="1"/>
</dbReference>
<dbReference type="Pfam" id="PF17753">
    <property type="entry name" value="Ig_mannosidase"/>
    <property type="match status" value="1"/>
</dbReference>
<evidence type="ECO:0000313" key="25">
    <source>
        <dbReference type="EMBL" id="NYF80714.1"/>
    </source>
</evidence>
<evidence type="ECO:0000256" key="15">
    <source>
        <dbReference type="ARBA" id="ARBA00032581"/>
    </source>
</evidence>
<feature type="domain" description="Glycoside hydrolase family 2 immunoglobulin-like beta-sandwich" evidence="20">
    <location>
        <begin position="241"/>
        <end position="350"/>
    </location>
</feature>
<evidence type="ECO:0000256" key="6">
    <source>
        <dbReference type="ARBA" id="ARBA00011738"/>
    </source>
</evidence>
<evidence type="ECO:0000256" key="12">
    <source>
        <dbReference type="ARBA" id="ARBA00023157"/>
    </source>
</evidence>
<dbReference type="EMBL" id="JACCCW010000002">
    <property type="protein sequence ID" value="NYF80714.1"/>
    <property type="molecule type" value="Genomic_DNA"/>
</dbReference>
<dbReference type="InterPro" id="IPR008979">
    <property type="entry name" value="Galactose-bd-like_sf"/>
</dbReference>
<keyword evidence="12" id="KW-1015">Disulfide bond</keyword>
<dbReference type="FunFam" id="3.20.20.80:FF:000050">
    <property type="entry name" value="Beta-mannosidase B"/>
    <property type="match status" value="1"/>
</dbReference>
<dbReference type="GO" id="GO:0005975">
    <property type="term" value="P:carbohydrate metabolic process"/>
    <property type="evidence" value="ECO:0007669"/>
    <property type="project" value="InterPro"/>
</dbReference>
<evidence type="ECO:0000256" key="10">
    <source>
        <dbReference type="ARBA" id="ARBA00022729"/>
    </source>
</evidence>
<dbReference type="Pfam" id="PF02836">
    <property type="entry name" value="Glyco_hydro_2_C"/>
    <property type="match status" value="1"/>
</dbReference>
<dbReference type="EC" id="3.2.1.25" evidence="7"/>
<dbReference type="InterPro" id="IPR017853">
    <property type="entry name" value="GH"/>
</dbReference>
<accession>A0A7Y9PJ61</accession>
<dbReference type="PANTHER" id="PTHR43730:SF1">
    <property type="entry name" value="BETA-MANNOSIDASE"/>
    <property type="match status" value="1"/>
</dbReference>
<dbReference type="Gene3D" id="2.60.120.260">
    <property type="entry name" value="Galactose-binding domain-like"/>
    <property type="match status" value="1"/>
</dbReference>
<evidence type="ECO:0000256" key="14">
    <source>
        <dbReference type="ARBA" id="ARBA00023295"/>
    </source>
</evidence>
<evidence type="ECO:0000256" key="3">
    <source>
        <dbReference type="ARBA" id="ARBA00004613"/>
    </source>
</evidence>